<feature type="compositionally biased region" description="Basic and acidic residues" evidence="1">
    <location>
        <begin position="13"/>
        <end position="38"/>
    </location>
</feature>
<dbReference type="EMBL" id="JARAOO010000009">
    <property type="protein sequence ID" value="KAJ7954819.1"/>
    <property type="molecule type" value="Genomic_DNA"/>
</dbReference>
<organism evidence="2 3">
    <name type="scientific">Quillaja saponaria</name>
    <name type="common">Soap bark tree</name>
    <dbReference type="NCBI Taxonomy" id="32244"/>
    <lineage>
        <taxon>Eukaryota</taxon>
        <taxon>Viridiplantae</taxon>
        <taxon>Streptophyta</taxon>
        <taxon>Embryophyta</taxon>
        <taxon>Tracheophyta</taxon>
        <taxon>Spermatophyta</taxon>
        <taxon>Magnoliopsida</taxon>
        <taxon>eudicotyledons</taxon>
        <taxon>Gunneridae</taxon>
        <taxon>Pentapetalae</taxon>
        <taxon>rosids</taxon>
        <taxon>fabids</taxon>
        <taxon>Fabales</taxon>
        <taxon>Quillajaceae</taxon>
        <taxon>Quillaja</taxon>
    </lineage>
</organism>
<comment type="caution">
    <text evidence="2">The sequence shown here is derived from an EMBL/GenBank/DDBJ whole genome shotgun (WGS) entry which is preliminary data.</text>
</comment>
<keyword evidence="3" id="KW-1185">Reference proteome</keyword>
<gene>
    <name evidence="2" type="ORF">O6P43_021513</name>
</gene>
<feature type="region of interest" description="Disordered" evidence="1">
    <location>
        <begin position="177"/>
        <end position="216"/>
    </location>
</feature>
<accession>A0AAD7LB38</accession>
<protein>
    <submittedName>
        <fullName evidence="2">Dentin sialophosphoprotein-like</fullName>
    </submittedName>
</protein>
<evidence type="ECO:0000313" key="2">
    <source>
        <dbReference type="EMBL" id="KAJ7954819.1"/>
    </source>
</evidence>
<feature type="compositionally biased region" description="Basic and acidic residues" evidence="1">
    <location>
        <begin position="183"/>
        <end position="216"/>
    </location>
</feature>
<evidence type="ECO:0000313" key="3">
    <source>
        <dbReference type="Proteomes" id="UP001163823"/>
    </source>
</evidence>
<reference evidence="2" key="1">
    <citation type="journal article" date="2023" name="Science">
        <title>Elucidation of the pathway for biosynthesis of saponin adjuvants from the soapbark tree.</title>
        <authorList>
            <person name="Reed J."/>
            <person name="Orme A."/>
            <person name="El-Demerdash A."/>
            <person name="Owen C."/>
            <person name="Martin L.B.B."/>
            <person name="Misra R.C."/>
            <person name="Kikuchi S."/>
            <person name="Rejzek M."/>
            <person name="Martin A.C."/>
            <person name="Harkess A."/>
            <person name="Leebens-Mack J."/>
            <person name="Louveau T."/>
            <person name="Stephenson M.J."/>
            <person name="Osbourn A."/>
        </authorList>
    </citation>
    <scope>NUCLEOTIDE SEQUENCE</scope>
    <source>
        <strain evidence="2">S10</strain>
    </source>
</reference>
<dbReference type="KEGG" id="qsa:O6P43_021513"/>
<feature type="compositionally biased region" description="Polar residues" evidence="1">
    <location>
        <begin position="1"/>
        <end position="12"/>
    </location>
</feature>
<feature type="region of interest" description="Disordered" evidence="1">
    <location>
        <begin position="1"/>
        <end position="53"/>
    </location>
</feature>
<name>A0AAD7LB38_QUISA</name>
<proteinExistence type="predicted"/>
<evidence type="ECO:0000256" key="1">
    <source>
        <dbReference type="SAM" id="MobiDB-lite"/>
    </source>
</evidence>
<dbReference type="Proteomes" id="UP001163823">
    <property type="component" value="Chromosome 9"/>
</dbReference>
<sequence>MGNEMGNNNTSGLKEEDNTCEDHKLPLQEDVHADDVKGENQTSPTAKGKDVVGKAADLASTDTTLFASDETVIELQKDPLEENALADDVNEENIITAAEGNNVQEKAAELISDEPINVEDSCRVREETEVRQSEQTPQAAIESVEAVAENSEIQSANLFKDVEDCEKQTEPCLEENLPVTSDPRIDKEASTKQEEERTRYSTLDVKGKSKDRKPQVALDVHSKQSELYSLNSELSVQDNSGSLQVDEHIHESSFICVNDDSSNLLDSNISKDLAGSNFSNTSPFVENHRNGLLGKESEGQEKMSCSEKVLDGDGDDLGNVLEDISEVTSDSPLSFVKKCNDDSFPEVNCNAKTSLALLPDNALDRQRDEFGNGKGVIPELTTGSPRSIDNKCNGGLSTEVNCIGDNSLASLPHITLLDSPLSSHQEVSDSEEKSLVLDNETKLVVIVSETENVQEYNPAQNCEEPIKQPDIDLDNASKYEYSTVGSDGENNDKGNLVDTSNVFDISKENQFEEANFLENGYQVDICFDNQSKASEGQALVVPAPEMLPILEESSVVDCRYKEGEEAMKKIVEEVKGEIEASYPTDQQDEQCNNDVVTTDQEESLILETPVSLLQSYDYQEGNVMPSQHLEGTNMSIPDLKQENLGTEFFGIENCALDSTDLTSPAIDLVVDKAFESDEQDPSQHVQSTSSNIAESKASAVNLSTESCLSSAFVNGGYEAVESLTRLSTESNPDNLSIPTQIQKSPSFNLDLRIEARPEESDRIPLLYQDKTANESLSNPTDFSLVNLQHEAMAEEEKSVTLERSYSEKSKIPFLGFLKEEEEANMALNHQKQENSVKEVASDPAKGKVKRKARSFLFSNCICCGTMIN</sequence>
<dbReference type="AlphaFoldDB" id="A0AAD7LB38"/>